<proteinExistence type="predicted"/>
<protein>
    <submittedName>
        <fullName evidence="1">Uncharacterized protein</fullName>
    </submittedName>
</protein>
<name>A0A4Y2TYG1_ARAVE</name>
<accession>A0A4Y2TYG1</accession>
<comment type="caution">
    <text evidence="1">The sequence shown here is derived from an EMBL/GenBank/DDBJ whole genome shotgun (WGS) entry which is preliminary data.</text>
</comment>
<sequence length="124" mass="13825">MITGCKEIAFERSLRSGCYINITKTNDERRMLSLERDVHRVTRLRRKVCHSHALFSVKREANDFGFRKAKAVANDLAVIKVGSTACGFGDCPQYVFRNIAALLIGVQDQILPGIHCCCPCIGLP</sequence>
<dbReference type="EMBL" id="BGPR01032267">
    <property type="protein sequence ID" value="GBO05749.1"/>
    <property type="molecule type" value="Genomic_DNA"/>
</dbReference>
<evidence type="ECO:0000313" key="1">
    <source>
        <dbReference type="EMBL" id="GBO05749.1"/>
    </source>
</evidence>
<dbReference type="AlphaFoldDB" id="A0A4Y2TYG1"/>
<evidence type="ECO:0000313" key="2">
    <source>
        <dbReference type="Proteomes" id="UP000499080"/>
    </source>
</evidence>
<gene>
    <name evidence="1" type="ORF">AVEN_117538_1</name>
</gene>
<reference evidence="1 2" key="1">
    <citation type="journal article" date="2019" name="Sci. Rep.">
        <title>Orb-weaving spider Araneus ventricosus genome elucidates the spidroin gene catalogue.</title>
        <authorList>
            <person name="Kono N."/>
            <person name="Nakamura H."/>
            <person name="Ohtoshi R."/>
            <person name="Moran D.A.P."/>
            <person name="Shinohara A."/>
            <person name="Yoshida Y."/>
            <person name="Fujiwara M."/>
            <person name="Mori M."/>
            <person name="Tomita M."/>
            <person name="Arakawa K."/>
        </authorList>
    </citation>
    <scope>NUCLEOTIDE SEQUENCE [LARGE SCALE GENOMIC DNA]</scope>
</reference>
<keyword evidence="2" id="KW-1185">Reference proteome</keyword>
<organism evidence="1 2">
    <name type="scientific">Araneus ventricosus</name>
    <name type="common">Orbweaver spider</name>
    <name type="synonym">Epeira ventricosa</name>
    <dbReference type="NCBI Taxonomy" id="182803"/>
    <lineage>
        <taxon>Eukaryota</taxon>
        <taxon>Metazoa</taxon>
        <taxon>Ecdysozoa</taxon>
        <taxon>Arthropoda</taxon>
        <taxon>Chelicerata</taxon>
        <taxon>Arachnida</taxon>
        <taxon>Araneae</taxon>
        <taxon>Araneomorphae</taxon>
        <taxon>Entelegynae</taxon>
        <taxon>Araneoidea</taxon>
        <taxon>Araneidae</taxon>
        <taxon>Araneus</taxon>
    </lineage>
</organism>
<dbReference type="Proteomes" id="UP000499080">
    <property type="component" value="Unassembled WGS sequence"/>
</dbReference>